<feature type="domain" description="Cystatin" evidence="6">
    <location>
        <begin position="159"/>
        <end position="270"/>
    </location>
</feature>
<dbReference type="PROSITE" id="PS00287">
    <property type="entry name" value="CYSTATIN"/>
    <property type="match status" value="2"/>
</dbReference>
<evidence type="ECO:0000313" key="8">
    <source>
        <dbReference type="Proteomes" id="UP000283509"/>
    </source>
</evidence>
<evidence type="ECO:0000259" key="6">
    <source>
        <dbReference type="SMART" id="SM00043"/>
    </source>
</evidence>
<dbReference type="InterPro" id="IPR046350">
    <property type="entry name" value="Cystatin_sf"/>
</dbReference>
<dbReference type="GO" id="GO:0005615">
    <property type="term" value="C:extracellular space"/>
    <property type="evidence" value="ECO:0007669"/>
    <property type="project" value="TreeGrafter"/>
</dbReference>
<dbReference type="GO" id="GO:0004869">
    <property type="term" value="F:cysteine-type endopeptidase inhibitor activity"/>
    <property type="evidence" value="ECO:0007669"/>
    <property type="project" value="UniProtKB-KW"/>
</dbReference>
<dbReference type="AlphaFoldDB" id="A0A3R7QHX6"/>
<feature type="domain" description="Cystatin" evidence="6">
    <location>
        <begin position="452"/>
        <end position="562"/>
    </location>
</feature>
<dbReference type="OrthoDB" id="6357437at2759"/>
<dbReference type="SMART" id="SM00043">
    <property type="entry name" value="CY"/>
    <property type="match status" value="5"/>
</dbReference>
<keyword evidence="4" id="KW-1015">Disulfide bond</keyword>
<dbReference type="STRING" id="6689.A0A3R7QHX6"/>
<comment type="caution">
    <text evidence="7">The sequence shown here is derived from an EMBL/GenBank/DDBJ whole genome shotgun (WGS) entry which is preliminary data.</text>
</comment>
<evidence type="ECO:0000313" key="7">
    <source>
        <dbReference type="EMBL" id="ROT68025.1"/>
    </source>
</evidence>
<dbReference type="GO" id="GO:0031982">
    <property type="term" value="C:vesicle"/>
    <property type="evidence" value="ECO:0007669"/>
    <property type="project" value="TreeGrafter"/>
</dbReference>
<evidence type="ECO:0000256" key="2">
    <source>
        <dbReference type="ARBA" id="ARBA00022690"/>
    </source>
</evidence>
<reference evidence="7 8" key="2">
    <citation type="submission" date="2019-01" db="EMBL/GenBank/DDBJ databases">
        <title>The decoding of complex shrimp genome reveals the adaptation for benthos swimmer, frequently molting mechanism and breeding impact on genome.</title>
        <authorList>
            <person name="Sun Y."/>
            <person name="Gao Y."/>
            <person name="Yu Y."/>
        </authorList>
    </citation>
    <scope>NUCLEOTIDE SEQUENCE [LARGE SCALE GENOMIC DNA]</scope>
    <source>
        <tissue evidence="7">Muscle</tissue>
    </source>
</reference>
<dbReference type="Proteomes" id="UP000283509">
    <property type="component" value="Unassembled WGS sequence"/>
</dbReference>
<dbReference type="InterPro" id="IPR018073">
    <property type="entry name" value="Prot_inh_cystat_CS"/>
</dbReference>
<evidence type="ECO:0000256" key="1">
    <source>
        <dbReference type="ARBA" id="ARBA00009403"/>
    </source>
</evidence>
<evidence type="ECO:0000256" key="5">
    <source>
        <dbReference type="SAM" id="MobiDB-lite"/>
    </source>
</evidence>
<evidence type="ECO:0000256" key="4">
    <source>
        <dbReference type="ARBA" id="ARBA00023157"/>
    </source>
</evidence>
<dbReference type="SUPFAM" id="SSF54403">
    <property type="entry name" value="Cystatin/monellin"/>
    <property type="match status" value="5"/>
</dbReference>
<proteinExistence type="inferred from homology"/>
<keyword evidence="2" id="KW-0646">Protease inhibitor</keyword>
<dbReference type="EMBL" id="QCYY01002725">
    <property type="protein sequence ID" value="ROT68025.1"/>
    <property type="molecule type" value="Genomic_DNA"/>
</dbReference>
<protein>
    <submittedName>
        <fullName evidence="7">Putative cysteine proteinase</fullName>
    </submittedName>
</protein>
<gene>
    <name evidence="7" type="ORF">C7M84_013855</name>
</gene>
<feature type="region of interest" description="Disordered" evidence="5">
    <location>
        <begin position="741"/>
        <end position="809"/>
    </location>
</feature>
<dbReference type="InterPro" id="IPR000010">
    <property type="entry name" value="Cystatin_dom"/>
</dbReference>
<sequence>CAETEDDNDFNVWGIINPPQPTGAEVPVQTLPQGISEQQLGLEAFNYVDRGSDSKFRGELVSYDIGRILFDPVLNMTQVQVNVEYGFNLCLRSPDEKTDPRVCPRDNHRDHYVCSVTVVHNPNQIASLDVVPVVEDDDDIKCERRRSVDEELVVPVRAPCLGCPQAAPLNDPTILEIADFALKEYDRASNEDELHMILRLVKAQTQVVAGVKYYLTIELAETHCKKQLTGVDVNRTFCPQDVTEETEICDLHVVDQPWVPSRDLVASQCYDKDDYPTSTQDEFIVPVALGTGLGASPSVGTTFRTSPPTHSGQKPLEINPQTLEIARLVVAEYNRREDDDEYYKFVKLHEASSQNVGGTMYRVVVELAETNCHKLDPTLGNGEHCIINPSEDHEVCKAEVLVQAGAPAPGNQRLVSFACDDLDDYLRETLMPTLSSVDLMDHPFLNLPQGRTNIPGAQPVALNDSKVHEAAAFVVEQYNLRGDEDELYVLTNVVSANMQQAQGITYLLEVELAETHCKKYLPIADPSRCVLDHGEEREICQAEVMMPSAPGQAKQLTKLYCDERDDYYLNKIRGKIFQKSGADPSTFRTGAPGGQWIEMDVNDRSLKKLGIKIADEFDFRSDEDNLFIFQKALKARKQVTSGVRYHVMVELVETICPKYKRRINKARCAPDIGEDHMICEAIVMVQPWLDRQDVMNLHCTEKEHYHDGDESFEVNLPSVHPTAHARPVFKSQFMVRDSIESEESNERFYDPSGRTTFGSDESFEDDSDELTQHGGAKRFYEPSGRTNIHRHDSDEDDSDELPSFRGKRRALGGPGGLSLVDVNDSGVQENAKFAISSVDSLSDDPFARNVEVLEAHKQVVAGLNWHLKLKVYWTTCRKGEQVDIDACEKDTERPSNICNAVVYEKPWMNFKKVTEMKCRPENAKQ</sequence>
<keyword evidence="8" id="KW-1185">Reference proteome</keyword>
<dbReference type="FunFam" id="3.10.450.10:FF:000004">
    <property type="entry name" value="Cystatin C"/>
    <property type="match status" value="1"/>
</dbReference>
<keyword evidence="3" id="KW-0789">Thiol protease inhibitor</keyword>
<comment type="similarity">
    <text evidence="1">Belongs to the cystatin family.</text>
</comment>
<name>A0A3R7QHX6_PENVA</name>
<dbReference type="Gene3D" id="3.10.450.10">
    <property type="match status" value="5"/>
</dbReference>
<organism evidence="7 8">
    <name type="scientific">Penaeus vannamei</name>
    <name type="common">Whiteleg shrimp</name>
    <name type="synonym">Litopenaeus vannamei</name>
    <dbReference type="NCBI Taxonomy" id="6689"/>
    <lineage>
        <taxon>Eukaryota</taxon>
        <taxon>Metazoa</taxon>
        <taxon>Ecdysozoa</taxon>
        <taxon>Arthropoda</taxon>
        <taxon>Crustacea</taxon>
        <taxon>Multicrustacea</taxon>
        <taxon>Malacostraca</taxon>
        <taxon>Eumalacostraca</taxon>
        <taxon>Eucarida</taxon>
        <taxon>Decapoda</taxon>
        <taxon>Dendrobranchiata</taxon>
        <taxon>Penaeoidea</taxon>
        <taxon>Penaeidae</taxon>
        <taxon>Penaeus</taxon>
    </lineage>
</organism>
<dbReference type="PANTHER" id="PTHR46186">
    <property type="entry name" value="CYSTATIN"/>
    <property type="match status" value="1"/>
</dbReference>
<dbReference type="CDD" id="cd00042">
    <property type="entry name" value="CY"/>
    <property type="match status" value="5"/>
</dbReference>
<feature type="non-terminal residue" evidence="7">
    <location>
        <position position="1"/>
    </location>
</feature>
<reference evidence="7 8" key="1">
    <citation type="submission" date="2018-04" db="EMBL/GenBank/DDBJ databases">
        <authorList>
            <person name="Zhang X."/>
            <person name="Yuan J."/>
            <person name="Li F."/>
            <person name="Xiang J."/>
        </authorList>
    </citation>
    <scope>NUCLEOTIDE SEQUENCE [LARGE SCALE GENOMIC DNA]</scope>
    <source>
        <tissue evidence="7">Muscle</tissue>
    </source>
</reference>
<accession>A0A3R7QHX6</accession>
<feature type="domain" description="Cystatin" evidence="6">
    <location>
        <begin position="812"/>
        <end position="919"/>
    </location>
</feature>
<feature type="domain" description="Cystatin" evidence="6">
    <location>
        <begin position="308"/>
        <end position="420"/>
    </location>
</feature>
<dbReference type="Pfam" id="PF00031">
    <property type="entry name" value="Cystatin"/>
    <property type="match status" value="5"/>
</dbReference>
<dbReference type="GO" id="GO:0005737">
    <property type="term" value="C:cytoplasm"/>
    <property type="evidence" value="ECO:0007669"/>
    <property type="project" value="TreeGrafter"/>
</dbReference>
<feature type="domain" description="Cystatin" evidence="6">
    <location>
        <begin position="590"/>
        <end position="700"/>
    </location>
</feature>
<evidence type="ECO:0000256" key="3">
    <source>
        <dbReference type="ARBA" id="ARBA00022704"/>
    </source>
</evidence>
<dbReference type="PANTHER" id="PTHR46186:SF2">
    <property type="entry name" value="CYSTATIN"/>
    <property type="match status" value="1"/>
</dbReference>